<evidence type="ECO:0000313" key="6">
    <source>
        <dbReference type="EMBL" id="MFD2238956.1"/>
    </source>
</evidence>
<dbReference type="InterPro" id="IPR017871">
    <property type="entry name" value="ABC_transporter-like_CS"/>
</dbReference>
<sequence length="358" mass="38417">MAFGKDGGRVGRAVLEIENVSKIFGALTVLDRCSLSVSEGEILTLLGPSGCGKTTLLRCIAGFAAPDKGRILIDERDTVPMPVNRRPVGVVFQSYALFPHLTVAGNVGYGLRMRGTDRAGIDRRVAAALQIVSLDSLAGRYPAHLSGGQQQRVAVARVLVLEPRILLLDEPFSALDAKLRTSMQMELRELIKRLGMTAIFVTHDQEEALTLSDRIAVMRRGRIEQVDTPQEVYDHPANEYVADFVGASNILDLEARDGRVVLPDGQCVPSKREGAVRVMVRPHNIALGATPEAGGWQGTIRHSRHVGSVTEYAVASFGGGELRVVSMRIGAAAGLSEGSAVSLRVIDPAFCPIYGAGE</sequence>
<dbReference type="InterPro" id="IPR003439">
    <property type="entry name" value="ABC_transporter-like_ATP-bd"/>
</dbReference>
<evidence type="ECO:0000256" key="3">
    <source>
        <dbReference type="ARBA" id="ARBA00022741"/>
    </source>
</evidence>
<keyword evidence="3" id="KW-0547">Nucleotide-binding</keyword>
<proteinExistence type="inferred from homology"/>
<keyword evidence="4 6" id="KW-0067">ATP-binding</keyword>
<dbReference type="PANTHER" id="PTHR42781:SF4">
    <property type="entry name" value="SPERMIDINE_PUTRESCINE IMPORT ATP-BINDING PROTEIN POTA"/>
    <property type="match status" value="1"/>
</dbReference>
<evidence type="ECO:0000313" key="7">
    <source>
        <dbReference type="Proteomes" id="UP001597371"/>
    </source>
</evidence>
<evidence type="ECO:0000256" key="2">
    <source>
        <dbReference type="ARBA" id="ARBA00022448"/>
    </source>
</evidence>
<dbReference type="InterPro" id="IPR013611">
    <property type="entry name" value="Transp-assoc_OB_typ2"/>
</dbReference>
<dbReference type="EMBL" id="JBHUIJ010000022">
    <property type="protein sequence ID" value="MFD2238956.1"/>
    <property type="molecule type" value="Genomic_DNA"/>
</dbReference>
<dbReference type="SMART" id="SM00382">
    <property type="entry name" value="AAA"/>
    <property type="match status" value="1"/>
</dbReference>
<feature type="domain" description="ABC transporter" evidence="5">
    <location>
        <begin position="15"/>
        <end position="245"/>
    </location>
</feature>
<dbReference type="Proteomes" id="UP001597371">
    <property type="component" value="Unassembled WGS sequence"/>
</dbReference>
<dbReference type="PROSITE" id="PS50893">
    <property type="entry name" value="ABC_TRANSPORTER_2"/>
    <property type="match status" value="1"/>
</dbReference>
<accession>A0ABW5CRK7</accession>
<dbReference type="SUPFAM" id="SSF50331">
    <property type="entry name" value="MOP-like"/>
    <property type="match status" value="1"/>
</dbReference>
<dbReference type="SUPFAM" id="SSF52540">
    <property type="entry name" value="P-loop containing nucleoside triphosphate hydrolases"/>
    <property type="match status" value="1"/>
</dbReference>
<comment type="similarity">
    <text evidence="1">Belongs to the ABC transporter superfamily.</text>
</comment>
<evidence type="ECO:0000259" key="5">
    <source>
        <dbReference type="PROSITE" id="PS50893"/>
    </source>
</evidence>
<dbReference type="InterPro" id="IPR050093">
    <property type="entry name" value="ABC_SmlMolc_Importer"/>
</dbReference>
<dbReference type="InterPro" id="IPR027417">
    <property type="entry name" value="P-loop_NTPase"/>
</dbReference>
<dbReference type="InterPro" id="IPR008995">
    <property type="entry name" value="Mo/tungstate-bd_C_term_dom"/>
</dbReference>
<reference evidence="7" key="1">
    <citation type="journal article" date="2019" name="Int. J. Syst. Evol. Microbiol.">
        <title>The Global Catalogue of Microorganisms (GCM) 10K type strain sequencing project: providing services to taxonomists for standard genome sequencing and annotation.</title>
        <authorList>
            <consortium name="The Broad Institute Genomics Platform"/>
            <consortium name="The Broad Institute Genome Sequencing Center for Infectious Disease"/>
            <person name="Wu L."/>
            <person name="Ma J."/>
        </authorList>
    </citation>
    <scope>NUCLEOTIDE SEQUENCE [LARGE SCALE GENOMIC DNA]</scope>
    <source>
        <strain evidence="7">ZS-35-S2</strain>
    </source>
</reference>
<dbReference type="Gene3D" id="2.40.50.100">
    <property type="match status" value="1"/>
</dbReference>
<dbReference type="Gene3D" id="3.40.50.300">
    <property type="entry name" value="P-loop containing nucleotide triphosphate hydrolases"/>
    <property type="match status" value="1"/>
</dbReference>
<keyword evidence="2" id="KW-0813">Transport</keyword>
<dbReference type="PROSITE" id="PS00211">
    <property type="entry name" value="ABC_TRANSPORTER_1"/>
    <property type="match status" value="1"/>
</dbReference>
<evidence type="ECO:0000256" key="4">
    <source>
        <dbReference type="ARBA" id="ARBA00022840"/>
    </source>
</evidence>
<dbReference type="InterPro" id="IPR003593">
    <property type="entry name" value="AAA+_ATPase"/>
</dbReference>
<dbReference type="RefSeq" id="WP_209737397.1">
    <property type="nucleotide sequence ID" value="NZ_CP072611.1"/>
</dbReference>
<dbReference type="GO" id="GO:0005524">
    <property type="term" value="F:ATP binding"/>
    <property type="evidence" value="ECO:0007669"/>
    <property type="project" value="UniProtKB-KW"/>
</dbReference>
<dbReference type="PANTHER" id="PTHR42781">
    <property type="entry name" value="SPERMIDINE/PUTRESCINE IMPORT ATP-BINDING PROTEIN POTA"/>
    <property type="match status" value="1"/>
</dbReference>
<dbReference type="Pfam" id="PF08402">
    <property type="entry name" value="TOBE_2"/>
    <property type="match status" value="1"/>
</dbReference>
<gene>
    <name evidence="6" type="ORF">ACFSKQ_16000</name>
</gene>
<dbReference type="Pfam" id="PF00005">
    <property type="entry name" value="ABC_tran"/>
    <property type="match status" value="1"/>
</dbReference>
<protein>
    <submittedName>
        <fullName evidence="6">ABC transporter ATP-binding protein</fullName>
    </submittedName>
</protein>
<evidence type="ECO:0000256" key="1">
    <source>
        <dbReference type="ARBA" id="ARBA00005417"/>
    </source>
</evidence>
<name>A0ABW5CRK7_9HYPH</name>
<organism evidence="6 7">
    <name type="scientific">Aureimonas populi</name>
    <dbReference type="NCBI Taxonomy" id="1701758"/>
    <lineage>
        <taxon>Bacteria</taxon>
        <taxon>Pseudomonadati</taxon>
        <taxon>Pseudomonadota</taxon>
        <taxon>Alphaproteobacteria</taxon>
        <taxon>Hyphomicrobiales</taxon>
        <taxon>Aurantimonadaceae</taxon>
        <taxon>Aureimonas</taxon>
    </lineage>
</organism>
<comment type="caution">
    <text evidence="6">The sequence shown here is derived from an EMBL/GenBank/DDBJ whole genome shotgun (WGS) entry which is preliminary data.</text>
</comment>
<keyword evidence="7" id="KW-1185">Reference proteome</keyword>